<dbReference type="EMBL" id="LPXN01000097">
    <property type="protein sequence ID" value="KZD09515.1"/>
    <property type="molecule type" value="Genomic_DNA"/>
</dbReference>
<dbReference type="Pfam" id="PF18456">
    <property type="entry name" value="CmlA_N"/>
    <property type="match status" value="1"/>
</dbReference>
<feature type="domain" description="Metallo-beta-lactamase" evidence="1">
    <location>
        <begin position="254"/>
        <end position="424"/>
    </location>
</feature>
<dbReference type="InterPro" id="IPR041141">
    <property type="entry name" value="CmlA_N"/>
</dbReference>
<dbReference type="AlphaFoldDB" id="A0A154W7R2"/>
<organism evidence="2 3">
    <name type="scientific">Oceanibaculum pacificum</name>
    <dbReference type="NCBI Taxonomy" id="580166"/>
    <lineage>
        <taxon>Bacteria</taxon>
        <taxon>Pseudomonadati</taxon>
        <taxon>Pseudomonadota</taxon>
        <taxon>Alphaproteobacteria</taxon>
        <taxon>Rhodospirillales</taxon>
        <taxon>Oceanibaculaceae</taxon>
        <taxon>Oceanibaculum</taxon>
    </lineage>
</organism>
<name>A0A154W7R2_9PROT</name>
<keyword evidence="3" id="KW-1185">Reference proteome</keyword>
<dbReference type="Gene3D" id="3.60.15.10">
    <property type="entry name" value="Ribonuclease Z/Hydroxyacylglutathione hydrolase-like"/>
    <property type="match status" value="1"/>
</dbReference>
<dbReference type="Pfam" id="PF12706">
    <property type="entry name" value="Lactamase_B_2"/>
    <property type="match status" value="1"/>
</dbReference>
<dbReference type="Proteomes" id="UP000076400">
    <property type="component" value="Unassembled WGS sequence"/>
</dbReference>
<dbReference type="InterPro" id="IPR001279">
    <property type="entry name" value="Metallo-B-lactamas"/>
</dbReference>
<dbReference type="InterPro" id="IPR036866">
    <property type="entry name" value="RibonucZ/Hydroxyglut_hydro"/>
</dbReference>
<dbReference type="PANTHER" id="PTHR43546:SF3">
    <property type="entry name" value="UPF0173 METAL-DEPENDENT HYDROLASE MJ1163"/>
    <property type="match status" value="1"/>
</dbReference>
<gene>
    <name evidence="2" type="ORF">AUP43_07160</name>
</gene>
<sequence length="526" mass="57147">MTAPLYCLRPDVAVEPLIARWHAWPHLVSPATAALNAANRHLKAMESYVAMPQLHMAALRDPALAGGPFIDLAGGRIEEIRALIAWTRQRQAPGLALAEALNAAWKLLAARADGHGLGPLYAELPEALRGAVELVYTPAGAADIRVNEALLYRGPCYDPTLQGVMLRRITGDERPFTMSTPRLDQPDSLYLEIPFADPAYDLLGALRSRPQPLSRIAETLGVGPDRMALLESLLTLETPPPPKPAGITRWRYFGHACVLVETAGGKSVLVDPVIAYESGAEPARFTVADLPERIDYVVITHNHADHALLETLLALRWKIGTILVPASGGSLVDPCLKQALRAIGFTDVRALSTLEEIGDGDLGITALPFLGEHADLDIRAKAAWLVDAAGLRLMFAADSNNIDPLLYDRLRPIIGQVDTLFLGMECKGAPMSWLYGCLLPTPLERGRDQSRRLDGSDSARALPAIRSLQARQVFIYALGLEPWLRFITSLAPDPDSAPMRESDRLIALCRDLGIPAARLYGRAEAS</sequence>
<accession>A0A154W7R2</accession>
<protein>
    <recommendedName>
        <fullName evidence="1">Metallo-beta-lactamase domain-containing protein</fullName>
    </recommendedName>
</protein>
<dbReference type="InterPro" id="IPR050114">
    <property type="entry name" value="UPF0173_UPF0282_UlaG_hydrolase"/>
</dbReference>
<reference evidence="2 3" key="1">
    <citation type="submission" date="2015-12" db="EMBL/GenBank/DDBJ databases">
        <title>Genome sequence of Oceanibaculum pacificum MCCC 1A02656.</title>
        <authorList>
            <person name="Lu L."/>
            <person name="Lai Q."/>
            <person name="Shao Z."/>
            <person name="Qian P."/>
        </authorList>
    </citation>
    <scope>NUCLEOTIDE SEQUENCE [LARGE SCALE GENOMIC DNA]</scope>
    <source>
        <strain evidence="2 3">MCCC 1A02656</strain>
    </source>
</reference>
<evidence type="ECO:0000313" key="3">
    <source>
        <dbReference type="Proteomes" id="UP000076400"/>
    </source>
</evidence>
<evidence type="ECO:0000259" key="1">
    <source>
        <dbReference type="SMART" id="SM00849"/>
    </source>
</evidence>
<proteinExistence type="predicted"/>
<dbReference type="OrthoDB" id="9805728at2"/>
<dbReference type="RefSeq" id="WP_067554790.1">
    <property type="nucleotide sequence ID" value="NZ_LPXN01000097.1"/>
</dbReference>
<evidence type="ECO:0000313" key="2">
    <source>
        <dbReference type="EMBL" id="KZD09515.1"/>
    </source>
</evidence>
<dbReference type="SMART" id="SM00849">
    <property type="entry name" value="Lactamase_B"/>
    <property type="match status" value="1"/>
</dbReference>
<dbReference type="PANTHER" id="PTHR43546">
    <property type="entry name" value="UPF0173 METAL-DEPENDENT HYDROLASE MJ1163-RELATED"/>
    <property type="match status" value="1"/>
</dbReference>
<dbReference type="SUPFAM" id="SSF56281">
    <property type="entry name" value="Metallo-hydrolase/oxidoreductase"/>
    <property type="match status" value="1"/>
</dbReference>
<comment type="caution">
    <text evidence="2">The sequence shown here is derived from an EMBL/GenBank/DDBJ whole genome shotgun (WGS) entry which is preliminary data.</text>
</comment>
<dbReference type="STRING" id="580166.AUP43_07160"/>